<reference evidence="13 14" key="1">
    <citation type="submission" date="2020-08" db="EMBL/GenBank/DDBJ databases">
        <title>Genomic Encyclopedia of Type Strains, Phase IV (KMG-V): Genome sequencing to study the core and pangenomes of soil and plant-associated prokaryotes.</title>
        <authorList>
            <person name="Whitman W."/>
        </authorList>
    </citation>
    <scope>NUCLEOTIDE SEQUENCE [LARGE SCALE GENOMIC DNA]</scope>
    <source>
        <strain evidence="13 14">M8UP14</strain>
    </source>
</reference>
<evidence type="ECO:0000256" key="10">
    <source>
        <dbReference type="ARBA" id="ARBA00033171"/>
    </source>
</evidence>
<evidence type="ECO:0000259" key="12">
    <source>
        <dbReference type="Pfam" id="PF09084"/>
    </source>
</evidence>
<dbReference type="GO" id="GO:0016740">
    <property type="term" value="F:transferase activity"/>
    <property type="evidence" value="ECO:0007669"/>
    <property type="project" value="UniProtKB-KW"/>
</dbReference>
<comment type="similarity">
    <text evidence="3">Belongs to the NMT1/THI5 family.</text>
</comment>
<organism evidence="13 14">
    <name type="scientific">Granulicella aggregans</name>
    <dbReference type="NCBI Taxonomy" id="474949"/>
    <lineage>
        <taxon>Bacteria</taxon>
        <taxon>Pseudomonadati</taxon>
        <taxon>Acidobacteriota</taxon>
        <taxon>Terriglobia</taxon>
        <taxon>Terriglobales</taxon>
        <taxon>Acidobacteriaceae</taxon>
        <taxon>Granulicella</taxon>
    </lineage>
</organism>
<sequence length="327" mass="36152">MATASAAPWLSGCRSVASKDLIVALGWVPNVEYADLFVAEARGYFKQEHCPLKIWPGGPNAPQPVIEVAAGLAHMGDAEWLPLLDAILRGNDFVIIGSIFPVHPGGLMSLPKRPILKPADLPGSRFLVQGPSERTTIECTFKLNHFAPDYQLVPVGFSPEALLNGAGDAYYCFITNQPIVFENMGMKLGSDFFVTRLDQLGYKVPSTLLFAQRDTITRRRKEIVGFLKARLRGKMDNDKDPAYAANLTVDRYGADLGMSYDHELRTNKLQLPLYQTPGSRGPYWISDEDLQKNMYGAALVTGRKNLPDPSRIMDMSLLEEAYQSLGI</sequence>
<comment type="pathway">
    <text evidence="2">Cofactor biosynthesis; thiamine diphosphate biosynthesis.</text>
</comment>
<gene>
    <name evidence="13" type="ORF">HDF16_001661</name>
</gene>
<keyword evidence="5" id="KW-0808">Transferase</keyword>
<keyword evidence="6" id="KW-0479">Metal-binding</keyword>
<evidence type="ECO:0000256" key="11">
    <source>
        <dbReference type="ARBA" id="ARBA00048179"/>
    </source>
</evidence>
<dbReference type="GO" id="GO:0046872">
    <property type="term" value="F:metal ion binding"/>
    <property type="evidence" value="ECO:0007669"/>
    <property type="project" value="UniProtKB-KW"/>
</dbReference>
<name>A0A7W7ZBR8_9BACT</name>
<feature type="domain" description="SsuA/THI5-like" evidence="12">
    <location>
        <begin position="31"/>
        <end position="241"/>
    </location>
</feature>
<dbReference type="AlphaFoldDB" id="A0A7W7ZBR8"/>
<keyword evidence="14" id="KW-1185">Reference proteome</keyword>
<dbReference type="RefSeq" id="WP_184215386.1">
    <property type="nucleotide sequence ID" value="NZ_JACHIP010000002.1"/>
</dbReference>
<dbReference type="InterPro" id="IPR015168">
    <property type="entry name" value="SsuA/THI5"/>
</dbReference>
<evidence type="ECO:0000256" key="4">
    <source>
        <dbReference type="ARBA" id="ARBA00011738"/>
    </source>
</evidence>
<evidence type="ECO:0000256" key="1">
    <source>
        <dbReference type="ARBA" id="ARBA00003469"/>
    </source>
</evidence>
<keyword evidence="9" id="KW-0408">Iron</keyword>
<dbReference type="Proteomes" id="UP000540989">
    <property type="component" value="Unassembled WGS sequence"/>
</dbReference>
<evidence type="ECO:0000256" key="9">
    <source>
        <dbReference type="ARBA" id="ARBA00023004"/>
    </source>
</evidence>
<dbReference type="PANTHER" id="PTHR31528">
    <property type="entry name" value="4-AMINO-5-HYDROXYMETHYL-2-METHYLPYRIMIDINE PHOSPHATE SYNTHASE THI11-RELATED"/>
    <property type="match status" value="1"/>
</dbReference>
<comment type="subunit">
    <text evidence="4">Homodimer.</text>
</comment>
<comment type="function">
    <text evidence="1">Responsible for the formation of the pyrimidine heterocycle in the thiamine biosynthesis pathway. Catalyzes the formation of hydroxymethylpyrimidine phosphate (HMP-P) from histidine and pyridoxal phosphate (PLP). The protein uses PLP and the active site histidine to form HMP-P, generating an inactive enzyme. The enzyme can only undergo a single turnover, which suggests it is a suicide enzyme.</text>
</comment>
<accession>A0A7W7ZBR8</accession>
<dbReference type="Gene3D" id="3.40.190.10">
    <property type="entry name" value="Periplasmic binding protein-like II"/>
    <property type="match status" value="2"/>
</dbReference>
<dbReference type="PANTHER" id="PTHR31528:SF1">
    <property type="entry name" value="4-AMINO-5-HYDROXYMETHYL-2-METHYLPYRIMIDINE PHOSPHATE SYNTHASE THI11-RELATED"/>
    <property type="match status" value="1"/>
</dbReference>
<keyword evidence="7" id="KW-0663">Pyridoxal phosphate</keyword>
<evidence type="ECO:0000256" key="6">
    <source>
        <dbReference type="ARBA" id="ARBA00022723"/>
    </source>
</evidence>
<dbReference type="InterPro" id="IPR027939">
    <property type="entry name" value="NMT1/THI5"/>
</dbReference>
<evidence type="ECO:0000313" key="14">
    <source>
        <dbReference type="Proteomes" id="UP000540989"/>
    </source>
</evidence>
<evidence type="ECO:0000313" key="13">
    <source>
        <dbReference type="EMBL" id="MBB5056976.1"/>
    </source>
</evidence>
<evidence type="ECO:0000256" key="8">
    <source>
        <dbReference type="ARBA" id="ARBA00022977"/>
    </source>
</evidence>
<evidence type="ECO:0000256" key="7">
    <source>
        <dbReference type="ARBA" id="ARBA00022898"/>
    </source>
</evidence>
<comment type="caution">
    <text evidence="13">The sequence shown here is derived from an EMBL/GenBank/DDBJ whole genome shotgun (WGS) entry which is preliminary data.</text>
</comment>
<keyword evidence="8" id="KW-0784">Thiamine biosynthesis</keyword>
<dbReference type="GO" id="GO:0009228">
    <property type="term" value="P:thiamine biosynthetic process"/>
    <property type="evidence" value="ECO:0007669"/>
    <property type="project" value="UniProtKB-KW"/>
</dbReference>
<evidence type="ECO:0000256" key="2">
    <source>
        <dbReference type="ARBA" id="ARBA00004948"/>
    </source>
</evidence>
<comment type="catalytic activity">
    <reaction evidence="11">
        <text>N(6)-(pyridoxal phosphate)-L-lysyl-[4-amino-5-hydroxymethyl-2-methylpyrimidine phosphate synthase] + L-histidyl-[4-amino-5-hydroxymethyl-2-methylpyrimidine phosphate synthase] + 2 Fe(3+) + 4 H2O = L-lysyl-[4-amino-5-hydroxymethyl-2-methylpyrimidine phosphate synthase] + (2S)-2-amino-5-hydroxy-4-oxopentanoyl-[4-amino-5-hydroxymethyl-2-methylpyrimidine phosphate synthase] + 4-amino-2-methyl-5-(phosphooxymethyl)pyrimidine + 3-oxopropanoate + 2 Fe(2+) + 2 H(+)</text>
        <dbReference type="Rhea" id="RHEA:65756"/>
        <dbReference type="Rhea" id="RHEA-COMP:16892"/>
        <dbReference type="Rhea" id="RHEA-COMP:16893"/>
        <dbReference type="Rhea" id="RHEA-COMP:16894"/>
        <dbReference type="Rhea" id="RHEA-COMP:16895"/>
        <dbReference type="ChEBI" id="CHEBI:15377"/>
        <dbReference type="ChEBI" id="CHEBI:15378"/>
        <dbReference type="ChEBI" id="CHEBI:29033"/>
        <dbReference type="ChEBI" id="CHEBI:29034"/>
        <dbReference type="ChEBI" id="CHEBI:29969"/>
        <dbReference type="ChEBI" id="CHEBI:29979"/>
        <dbReference type="ChEBI" id="CHEBI:33190"/>
        <dbReference type="ChEBI" id="CHEBI:58354"/>
        <dbReference type="ChEBI" id="CHEBI:143915"/>
        <dbReference type="ChEBI" id="CHEBI:157692"/>
    </reaction>
    <physiologicalReaction direction="left-to-right" evidence="11">
        <dbReference type="Rhea" id="RHEA:65757"/>
    </physiologicalReaction>
</comment>
<evidence type="ECO:0000256" key="3">
    <source>
        <dbReference type="ARBA" id="ARBA00009406"/>
    </source>
</evidence>
<dbReference type="SUPFAM" id="SSF53850">
    <property type="entry name" value="Periplasmic binding protein-like II"/>
    <property type="match status" value="1"/>
</dbReference>
<dbReference type="EMBL" id="JACHIP010000002">
    <property type="protein sequence ID" value="MBB5056976.1"/>
    <property type="molecule type" value="Genomic_DNA"/>
</dbReference>
<protein>
    <recommendedName>
        <fullName evidence="10">Thiamine pyrimidine synthase</fullName>
    </recommendedName>
</protein>
<proteinExistence type="inferred from homology"/>
<evidence type="ECO:0000256" key="5">
    <source>
        <dbReference type="ARBA" id="ARBA00022679"/>
    </source>
</evidence>
<dbReference type="Pfam" id="PF09084">
    <property type="entry name" value="NMT1"/>
    <property type="match status" value="1"/>
</dbReference>